<dbReference type="Proteomes" id="UP000238650">
    <property type="component" value="Unassembled WGS sequence"/>
</dbReference>
<evidence type="ECO:0000256" key="2">
    <source>
        <dbReference type="ARBA" id="ARBA00001946"/>
    </source>
</evidence>
<gene>
    <name evidence="9" type="ORF">B4915_10510</name>
</gene>
<evidence type="ECO:0000313" key="9">
    <source>
        <dbReference type="EMBL" id="PRI11266.1"/>
    </source>
</evidence>
<dbReference type="Pfam" id="PF00293">
    <property type="entry name" value="NUDIX"/>
    <property type="match status" value="1"/>
</dbReference>
<dbReference type="OrthoDB" id="9802805at2"/>
<keyword evidence="4" id="KW-0479">Metal-binding</keyword>
<dbReference type="RefSeq" id="WP_105805717.1">
    <property type="nucleotide sequence ID" value="NZ_MWZD01000017.1"/>
</dbReference>
<keyword evidence="7" id="KW-0464">Manganese</keyword>
<sequence length="226" mass="24241">MERPSAEQDLRELMRRGALLDIPPQGPLAVTPRRRSAVLILFGALDRLPASAAAPTVSPELDVLLTRRADRMRHHAGQIAFPGGGAEAGDSGPAATALREAEEETGLDPAGVEVLGALPEVHIPVSNNLVTPVVGWWRLPSAVAADHAESVEVFRVPVAELLDPAARGTSVLSRAGFTHRGAAFRLSPRLGGHIVWGFTGILLATLFEQLGWERPWDRARTFEVRG</sequence>
<evidence type="ECO:0000256" key="7">
    <source>
        <dbReference type="ARBA" id="ARBA00023211"/>
    </source>
</evidence>
<evidence type="ECO:0000259" key="8">
    <source>
        <dbReference type="PROSITE" id="PS51462"/>
    </source>
</evidence>
<dbReference type="EMBL" id="MWZD01000017">
    <property type="protein sequence ID" value="PRI11266.1"/>
    <property type="molecule type" value="Genomic_DNA"/>
</dbReference>
<protein>
    <submittedName>
        <fullName evidence="9">Coenzyme A pyrophosphatase</fullName>
    </submittedName>
</protein>
<comment type="cofactor">
    <cofactor evidence="2">
        <name>Mg(2+)</name>
        <dbReference type="ChEBI" id="CHEBI:18420"/>
    </cofactor>
</comment>
<evidence type="ECO:0000256" key="6">
    <source>
        <dbReference type="ARBA" id="ARBA00022842"/>
    </source>
</evidence>
<comment type="cofactor">
    <cofactor evidence="1">
        <name>Mn(2+)</name>
        <dbReference type="ChEBI" id="CHEBI:29035"/>
    </cofactor>
</comment>
<dbReference type="AlphaFoldDB" id="A0A2S9QNV0"/>
<dbReference type="GO" id="GO:0010945">
    <property type="term" value="F:coenzyme A diphosphatase activity"/>
    <property type="evidence" value="ECO:0007669"/>
    <property type="project" value="InterPro"/>
</dbReference>
<evidence type="ECO:0000256" key="4">
    <source>
        <dbReference type="ARBA" id="ARBA00022723"/>
    </source>
</evidence>
<comment type="similarity">
    <text evidence="3">Belongs to the Nudix hydrolase family. PCD1 subfamily.</text>
</comment>
<keyword evidence="10" id="KW-1185">Reference proteome</keyword>
<evidence type="ECO:0000256" key="3">
    <source>
        <dbReference type="ARBA" id="ARBA00006506"/>
    </source>
</evidence>
<dbReference type="InterPro" id="IPR045121">
    <property type="entry name" value="CoAse"/>
</dbReference>
<dbReference type="InterPro" id="IPR000086">
    <property type="entry name" value="NUDIX_hydrolase_dom"/>
</dbReference>
<dbReference type="SUPFAM" id="SSF55811">
    <property type="entry name" value="Nudix"/>
    <property type="match status" value="1"/>
</dbReference>
<name>A0A2S9QNV0_9MICO</name>
<dbReference type="GO" id="GO:0000287">
    <property type="term" value="F:magnesium ion binding"/>
    <property type="evidence" value="ECO:0007669"/>
    <property type="project" value="InterPro"/>
</dbReference>
<dbReference type="GO" id="GO:0030145">
    <property type="term" value="F:manganese ion binding"/>
    <property type="evidence" value="ECO:0007669"/>
    <property type="project" value="InterPro"/>
</dbReference>
<evidence type="ECO:0000313" key="10">
    <source>
        <dbReference type="Proteomes" id="UP000238650"/>
    </source>
</evidence>
<dbReference type="PANTHER" id="PTHR12992">
    <property type="entry name" value="NUDIX HYDROLASE"/>
    <property type="match status" value="1"/>
</dbReference>
<proteinExistence type="inferred from homology"/>
<keyword evidence="5" id="KW-0378">Hydrolase</keyword>
<feature type="domain" description="Nudix hydrolase" evidence="8">
    <location>
        <begin position="32"/>
        <end position="178"/>
    </location>
</feature>
<evidence type="ECO:0000256" key="1">
    <source>
        <dbReference type="ARBA" id="ARBA00001936"/>
    </source>
</evidence>
<dbReference type="PANTHER" id="PTHR12992:SF11">
    <property type="entry name" value="MITOCHONDRIAL COENZYME A DIPHOSPHATASE NUDT8"/>
    <property type="match status" value="1"/>
</dbReference>
<dbReference type="PROSITE" id="PS51462">
    <property type="entry name" value="NUDIX"/>
    <property type="match status" value="1"/>
</dbReference>
<dbReference type="InterPro" id="IPR015797">
    <property type="entry name" value="NUDIX_hydrolase-like_dom_sf"/>
</dbReference>
<accession>A0A2S9QNV0</accession>
<reference evidence="9 10" key="1">
    <citation type="journal article" date="2017" name="New Microbes New Infect">
        <title>Genome sequence of 'Leucobacter massiliensis' sp. nov. isolated from human pharynx after travel to the 2014 Hajj.</title>
        <authorList>
            <person name="Leangapichart T."/>
            <person name="Gautret P."/>
            <person name="Nguyen T.T."/>
            <person name="Armstrong N."/>
            <person name="Rolain J.M."/>
        </authorList>
    </citation>
    <scope>NUCLEOTIDE SEQUENCE [LARGE SCALE GENOMIC DNA]</scope>
    <source>
        <strain evidence="9 10">122RC15</strain>
    </source>
</reference>
<comment type="caution">
    <text evidence="9">The sequence shown here is derived from an EMBL/GenBank/DDBJ whole genome shotgun (WGS) entry which is preliminary data.</text>
</comment>
<dbReference type="InterPro" id="IPR000059">
    <property type="entry name" value="NUDIX_hydrolase_NudL_CS"/>
</dbReference>
<dbReference type="GO" id="GO:0009132">
    <property type="term" value="P:nucleoside diphosphate metabolic process"/>
    <property type="evidence" value="ECO:0007669"/>
    <property type="project" value="InterPro"/>
</dbReference>
<keyword evidence="6" id="KW-0460">Magnesium</keyword>
<dbReference type="PROSITE" id="PS01293">
    <property type="entry name" value="NUDIX_COA"/>
    <property type="match status" value="1"/>
</dbReference>
<dbReference type="CDD" id="cd03426">
    <property type="entry name" value="NUDIX_CoAse_Nudt7"/>
    <property type="match status" value="1"/>
</dbReference>
<evidence type="ECO:0000256" key="5">
    <source>
        <dbReference type="ARBA" id="ARBA00022801"/>
    </source>
</evidence>
<organism evidence="9 10">
    <name type="scientific">Leucobacter massiliensis</name>
    <dbReference type="NCBI Taxonomy" id="1686285"/>
    <lineage>
        <taxon>Bacteria</taxon>
        <taxon>Bacillati</taxon>
        <taxon>Actinomycetota</taxon>
        <taxon>Actinomycetes</taxon>
        <taxon>Micrococcales</taxon>
        <taxon>Microbacteriaceae</taxon>
        <taxon>Leucobacter</taxon>
    </lineage>
</organism>
<dbReference type="Gene3D" id="3.90.79.10">
    <property type="entry name" value="Nucleoside Triphosphate Pyrophosphohydrolase"/>
    <property type="match status" value="1"/>
</dbReference>